<name>A0A2B4RYS7_STYPI</name>
<evidence type="ECO:0000313" key="2">
    <source>
        <dbReference type="Proteomes" id="UP000225706"/>
    </source>
</evidence>
<comment type="caution">
    <text evidence="1">The sequence shown here is derived from an EMBL/GenBank/DDBJ whole genome shotgun (WGS) entry which is preliminary data.</text>
</comment>
<protein>
    <submittedName>
        <fullName evidence="1">Uncharacterized protein</fullName>
    </submittedName>
</protein>
<gene>
    <name evidence="1" type="ORF">AWC38_SpisGene11834</name>
</gene>
<dbReference type="AlphaFoldDB" id="A0A2B4RYS7"/>
<reference evidence="2" key="1">
    <citation type="journal article" date="2017" name="bioRxiv">
        <title>Comparative analysis of the genomes of Stylophora pistillata and Acropora digitifera provides evidence for extensive differences between species of corals.</title>
        <authorList>
            <person name="Voolstra C.R."/>
            <person name="Li Y."/>
            <person name="Liew Y.J."/>
            <person name="Baumgarten S."/>
            <person name="Zoccola D."/>
            <person name="Flot J.-F."/>
            <person name="Tambutte S."/>
            <person name="Allemand D."/>
            <person name="Aranda M."/>
        </authorList>
    </citation>
    <scope>NUCLEOTIDE SEQUENCE [LARGE SCALE GENOMIC DNA]</scope>
</reference>
<sequence>MEAVNEPGILNEGCILETAFQRAHNSWKDQTMKLSPMQFPSDWEETLNDVDELIQSELGCSLSRLSPYDSVHLSGKFELLENYAQCETKTSSSELLKWNLSGNVNKVVNAAKDSRTVNNNYEERVEVEIVDLKDVYEKKTKKGPKGLEYRLENSKVTVKVHADLGITKIIPVSVKCKTSVVLSLDRTRLRWTMIILVMMYFLEAMKWKRPEREALAKDRANPNSFSLNLTVPLRSPLETLECFCQKDGPRSRNDSHSLQVEEPVDTFIDKLREGQETAFQRSFTSLQTDSSVALLRAQKQQRLPPLELFKFTAKPMEWPKFIERFCDQIHNKTTLTDSDRMAYLLQNLDGEANKAVESLGVIGHSYPTALKTLKRQFGNPNSVATAYLNDTLNSVYVPSNDRQALRDYYYQVKACTTWCVKMGQSVILQTPDYLSRATMRLPMNLRVRWYEYIDGRSDRSTLVEFEKW</sequence>
<organism evidence="1 2">
    <name type="scientific">Stylophora pistillata</name>
    <name type="common">Smooth cauliflower coral</name>
    <dbReference type="NCBI Taxonomy" id="50429"/>
    <lineage>
        <taxon>Eukaryota</taxon>
        <taxon>Metazoa</taxon>
        <taxon>Cnidaria</taxon>
        <taxon>Anthozoa</taxon>
        <taxon>Hexacorallia</taxon>
        <taxon>Scleractinia</taxon>
        <taxon>Astrocoeniina</taxon>
        <taxon>Pocilloporidae</taxon>
        <taxon>Stylophora</taxon>
    </lineage>
</organism>
<proteinExistence type="predicted"/>
<dbReference type="PANTHER" id="PTHR47331">
    <property type="entry name" value="PHD-TYPE DOMAIN-CONTAINING PROTEIN"/>
    <property type="match status" value="1"/>
</dbReference>
<dbReference type="InterPro" id="IPR005312">
    <property type="entry name" value="DUF1759"/>
</dbReference>
<dbReference type="Proteomes" id="UP000225706">
    <property type="component" value="Unassembled WGS sequence"/>
</dbReference>
<dbReference type="OrthoDB" id="10517761at2759"/>
<dbReference type="Pfam" id="PF03564">
    <property type="entry name" value="DUF1759"/>
    <property type="match status" value="1"/>
</dbReference>
<evidence type="ECO:0000313" key="1">
    <source>
        <dbReference type="EMBL" id="PFX23604.1"/>
    </source>
</evidence>
<keyword evidence="2" id="KW-1185">Reference proteome</keyword>
<accession>A0A2B4RYS7</accession>
<dbReference type="EMBL" id="LSMT01000202">
    <property type="protein sequence ID" value="PFX23604.1"/>
    <property type="molecule type" value="Genomic_DNA"/>
</dbReference>